<evidence type="ECO:0000313" key="1">
    <source>
        <dbReference type="RefSeq" id="XP_013178591.1"/>
    </source>
</evidence>
<reference evidence="1" key="1">
    <citation type="submission" date="2025-08" db="UniProtKB">
        <authorList>
            <consortium name="RefSeq"/>
        </authorList>
    </citation>
    <scope>IDENTIFICATION</scope>
</reference>
<dbReference type="AlphaFoldDB" id="A0AAJ6ZSV7"/>
<organism evidence="1">
    <name type="scientific">Papilio xuthus</name>
    <name type="common">Asian swallowtail butterfly</name>
    <dbReference type="NCBI Taxonomy" id="66420"/>
    <lineage>
        <taxon>Eukaryota</taxon>
        <taxon>Metazoa</taxon>
        <taxon>Ecdysozoa</taxon>
        <taxon>Arthropoda</taxon>
        <taxon>Hexapoda</taxon>
        <taxon>Insecta</taxon>
        <taxon>Pterygota</taxon>
        <taxon>Neoptera</taxon>
        <taxon>Endopterygota</taxon>
        <taxon>Lepidoptera</taxon>
        <taxon>Glossata</taxon>
        <taxon>Ditrysia</taxon>
        <taxon>Papilionoidea</taxon>
        <taxon>Papilionidae</taxon>
        <taxon>Papilioninae</taxon>
        <taxon>Papilio</taxon>
    </lineage>
</organism>
<dbReference type="KEGG" id="pxu:106125786"/>
<dbReference type="Proteomes" id="UP000694872">
    <property type="component" value="Unplaced"/>
</dbReference>
<dbReference type="RefSeq" id="XP_013178591.1">
    <property type="nucleotide sequence ID" value="XM_013323137.1"/>
</dbReference>
<name>A0AAJ6ZSV7_PAPXU</name>
<gene>
    <name evidence="1" type="primary">LOC106125786</name>
</gene>
<accession>A0AAJ6ZSV7</accession>
<dbReference type="GeneID" id="106125786"/>
<proteinExistence type="predicted"/>
<sequence length="132" mass="15213">MGILHSKAACLKRKIDESTSNSSLSNLRYILNADKPKWNPFWKRKISPVQTFSATSRKLMKGCVCGNMRPCKQKITPKGVIMHYPKKKKAFTNFRRRKELTPEKRGRNIKCHSVGMPYRIIQLISSAALYTK</sequence>
<protein>
    <submittedName>
        <fullName evidence="1">Uncharacterized protein LOC106125786 isoform X1</fullName>
    </submittedName>
</protein>